<keyword evidence="1" id="KW-0732">Signal</keyword>
<dbReference type="Proteomes" id="UP000015101">
    <property type="component" value="Unassembled WGS sequence"/>
</dbReference>
<evidence type="ECO:0008006" key="5">
    <source>
        <dbReference type="Google" id="ProtNLM"/>
    </source>
</evidence>
<dbReference type="EnsemblMetazoa" id="HelroT180253">
    <property type="protein sequence ID" value="HelroP180253"/>
    <property type="gene ID" value="HelroG180253"/>
</dbReference>
<feature type="chain" id="PRO_5010980584" description="Apple domain-containing protein" evidence="1">
    <location>
        <begin position="17"/>
        <end position="280"/>
    </location>
</feature>
<sequence length="280" mass="31939">MIKLVFCVIIIAACACSKCFTKFKRSGKSFCACDLPFAKLNFASSSSKEAFMLCSMRCSQTNNCVAYNYWLHSNDCQLFDGKLRNFSVVPHCHYFFETAHQAGVQFNQSLLTITVDDELSEFYVNGDSVPIQSNFPNANTWKKNDTYDLTGSIYVLAIRSHNVRDLGGLIAKTLDDHILTNSTWKCLKEAYDGWYEVGYDDSSWPAANKGRRNGNLANTPKEFHPAYWITEPKDTFGDSYFYCRKNFIDYINAASCVFDEDYMEIIDPTQLQIRPIVPLK</sequence>
<dbReference type="PROSITE" id="PS51257">
    <property type="entry name" value="PROKAR_LIPOPROTEIN"/>
    <property type="match status" value="1"/>
</dbReference>
<dbReference type="OrthoDB" id="6071271at2759"/>
<dbReference type="EMBL" id="AMQM01007134">
    <property type="status" value="NOT_ANNOTATED_CDS"/>
    <property type="molecule type" value="Genomic_DNA"/>
</dbReference>
<dbReference type="GeneID" id="20207630"/>
<keyword evidence="4" id="KW-1185">Reference proteome</keyword>
<dbReference type="HOGENOM" id="CLU_066319_0_0_1"/>
<organism evidence="3 4">
    <name type="scientific">Helobdella robusta</name>
    <name type="common">Californian leech</name>
    <dbReference type="NCBI Taxonomy" id="6412"/>
    <lineage>
        <taxon>Eukaryota</taxon>
        <taxon>Metazoa</taxon>
        <taxon>Spiralia</taxon>
        <taxon>Lophotrochozoa</taxon>
        <taxon>Annelida</taxon>
        <taxon>Clitellata</taxon>
        <taxon>Hirudinea</taxon>
        <taxon>Rhynchobdellida</taxon>
        <taxon>Glossiphoniidae</taxon>
        <taxon>Helobdella</taxon>
    </lineage>
</organism>
<reference evidence="4" key="1">
    <citation type="submission" date="2012-12" db="EMBL/GenBank/DDBJ databases">
        <authorList>
            <person name="Hellsten U."/>
            <person name="Grimwood J."/>
            <person name="Chapman J.A."/>
            <person name="Shapiro H."/>
            <person name="Aerts A."/>
            <person name="Otillar R.P."/>
            <person name="Terry A.Y."/>
            <person name="Boore J.L."/>
            <person name="Simakov O."/>
            <person name="Marletaz F."/>
            <person name="Cho S.-J."/>
            <person name="Edsinger-Gonzales E."/>
            <person name="Havlak P."/>
            <person name="Kuo D.-H."/>
            <person name="Larsson T."/>
            <person name="Lv J."/>
            <person name="Arendt D."/>
            <person name="Savage R."/>
            <person name="Osoegawa K."/>
            <person name="de Jong P."/>
            <person name="Lindberg D.R."/>
            <person name="Seaver E.C."/>
            <person name="Weisblat D.A."/>
            <person name="Putnam N.H."/>
            <person name="Grigoriev I.V."/>
            <person name="Rokhsar D.S."/>
        </authorList>
    </citation>
    <scope>NUCLEOTIDE SEQUENCE</scope>
</reference>
<accession>T1FFN1</accession>
<protein>
    <recommendedName>
        <fullName evidence="5">Apple domain-containing protein</fullName>
    </recommendedName>
</protein>
<dbReference type="CTD" id="20207630"/>
<gene>
    <name evidence="3" type="primary">20207630</name>
    <name evidence="2" type="ORF">HELRODRAFT_180253</name>
</gene>
<dbReference type="Gene3D" id="2.60.120.260">
    <property type="entry name" value="Galactose-binding domain-like"/>
    <property type="match status" value="1"/>
</dbReference>
<name>T1FFN1_HELRO</name>
<evidence type="ECO:0000313" key="4">
    <source>
        <dbReference type="Proteomes" id="UP000015101"/>
    </source>
</evidence>
<dbReference type="KEGG" id="hro:HELRODRAFT_180253"/>
<feature type="signal peptide" evidence="1">
    <location>
        <begin position="1"/>
        <end position="16"/>
    </location>
</feature>
<evidence type="ECO:0000313" key="3">
    <source>
        <dbReference type="EnsemblMetazoa" id="HelroP180253"/>
    </source>
</evidence>
<evidence type="ECO:0000313" key="2">
    <source>
        <dbReference type="EMBL" id="ESN94085.1"/>
    </source>
</evidence>
<evidence type="ECO:0000256" key="1">
    <source>
        <dbReference type="SAM" id="SignalP"/>
    </source>
</evidence>
<reference evidence="2 4" key="2">
    <citation type="journal article" date="2013" name="Nature">
        <title>Insights into bilaterian evolution from three spiralian genomes.</title>
        <authorList>
            <person name="Simakov O."/>
            <person name="Marletaz F."/>
            <person name="Cho S.J."/>
            <person name="Edsinger-Gonzales E."/>
            <person name="Havlak P."/>
            <person name="Hellsten U."/>
            <person name="Kuo D.H."/>
            <person name="Larsson T."/>
            <person name="Lv J."/>
            <person name="Arendt D."/>
            <person name="Savage R."/>
            <person name="Osoegawa K."/>
            <person name="de Jong P."/>
            <person name="Grimwood J."/>
            <person name="Chapman J.A."/>
            <person name="Shapiro H."/>
            <person name="Aerts A."/>
            <person name="Otillar R.P."/>
            <person name="Terry A.Y."/>
            <person name="Boore J.L."/>
            <person name="Grigoriev I.V."/>
            <person name="Lindberg D.R."/>
            <person name="Seaver E.C."/>
            <person name="Weisblat D.A."/>
            <person name="Putnam N.H."/>
            <person name="Rokhsar D.S."/>
        </authorList>
    </citation>
    <scope>NUCLEOTIDE SEQUENCE</scope>
</reference>
<dbReference type="EMBL" id="KB097572">
    <property type="protein sequence ID" value="ESN94085.1"/>
    <property type="molecule type" value="Genomic_DNA"/>
</dbReference>
<dbReference type="RefSeq" id="XP_009027822.1">
    <property type="nucleotide sequence ID" value="XM_009029574.1"/>
</dbReference>
<proteinExistence type="predicted"/>
<dbReference type="InParanoid" id="T1FFN1"/>
<reference evidence="3" key="3">
    <citation type="submission" date="2015-06" db="UniProtKB">
        <authorList>
            <consortium name="EnsemblMetazoa"/>
        </authorList>
    </citation>
    <scope>IDENTIFICATION</scope>
</reference>
<dbReference type="AlphaFoldDB" id="T1FFN1"/>